<organism evidence="1 2">
    <name type="scientific">Schistosoma margrebowiei</name>
    <dbReference type="NCBI Taxonomy" id="48269"/>
    <lineage>
        <taxon>Eukaryota</taxon>
        <taxon>Metazoa</taxon>
        <taxon>Spiralia</taxon>
        <taxon>Lophotrochozoa</taxon>
        <taxon>Platyhelminthes</taxon>
        <taxon>Trematoda</taxon>
        <taxon>Digenea</taxon>
        <taxon>Strigeidida</taxon>
        <taxon>Schistosomatoidea</taxon>
        <taxon>Schistosomatidae</taxon>
        <taxon>Schistosoma</taxon>
    </lineage>
</organism>
<name>A0A183MF25_9TREM</name>
<evidence type="ECO:0000313" key="2">
    <source>
        <dbReference type="Proteomes" id="UP000277204"/>
    </source>
</evidence>
<proteinExistence type="predicted"/>
<reference evidence="1 2" key="1">
    <citation type="submission" date="2018-11" db="EMBL/GenBank/DDBJ databases">
        <authorList>
            <consortium name="Pathogen Informatics"/>
        </authorList>
    </citation>
    <scope>NUCLEOTIDE SEQUENCE [LARGE SCALE GENOMIC DNA]</scope>
    <source>
        <strain evidence="1 2">Zambia</strain>
    </source>
</reference>
<dbReference type="AlphaFoldDB" id="A0A183MF25"/>
<accession>A0A183MF25</accession>
<keyword evidence="2" id="KW-1185">Reference proteome</keyword>
<evidence type="ECO:0000313" key="1">
    <source>
        <dbReference type="EMBL" id="VDP16338.1"/>
    </source>
</evidence>
<dbReference type="EMBL" id="UZAI01016806">
    <property type="protein sequence ID" value="VDP16338.1"/>
    <property type="molecule type" value="Genomic_DNA"/>
</dbReference>
<protein>
    <submittedName>
        <fullName evidence="1">Uncharacterized protein</fullName>
    </submittedName>
</protein>
<gene>
    <name evidence="1" type="ORF">SMRZ_LOCUS14650</name>
</gene>
<dbReference type="Proteomes" id="UP000277204">
    <property type="component" value="Unassembled WGS sequence"/>
</dbReference>
<sequence>MLFITIPHMIGHLISQNHHKFQLFVKMKYLLHILLKQIFKLFDL</sequence>